<evidence type="ECO:0000256" key="1">
    <source>
        <dbReference type="SAM" id="MobiDB-lite"/>
    </source>
</evidence>
<organism evidence="2 3">
    <name type="scientific">Prorocentrum cordatum</name>
    <dbReference type="NCBI Taxonomy" id="2364126"/>
    <lineage>
        <taxon>Eukaryota</taxon>
        <taxon>Sar</taxon>
        <taxon>Alveolata</taxon>
        <taxon>Dinophyceae</taxon>
        <taxon>Prorocentrales</taxon>
        <taxon>Prorocentraceae</taxon>
        <taxon>Prorocentrum</taxon>
    </lineage>
</organism>
<gene>
    <name evidence="2" type="ORF">PCOR1329_LOCUS54359</name>
</gene>
<comment type="caution">
    <text evidence="2">The sequence shown here is derived from an EMBL/GenBank/DDBJ whole genome shotgun (WGS) entry which is preliminary data.</text>
</comment>
<dbReference type="Proteomes" id="UP001189429">
    <property type="component" value="Unassembled WGS sequence"/>
</dbReference>
<feature type="compositionally biased region" description="Basic and acidic residues" evidence="1">
    <location>
        <begin position="74"/>
        <end position="86"/>
    </location>
</feature>
<evidence type="ECO:0000313" key="2">
    <source>
        <dbReference type="EMBL" id="CAK0867419.1"/>
    </source>
</evidence>
<feature type="region of interest" description="Disordered" evidence="1">
    <location>
        <begin position="1"/>
        <end position="109"/>
    </location>
</feature>
<sequence>MERGGKQQARSDPPPLMILCRVPTRSVKGKSPPLANQATAHGRPWAPRNLAARRQTVRASTGGEEEEEEEEEEREKKEGGEREPLPRRQQAWPASSKGVRLGGYQRAGQRLPTVLTLGMERGGKNRNVRILPHS</sequence>
<proteinExistence type="predicted"/>
<dbReference type="EMBL" id="CAUYUJ010016640">
    <property type="protein sequence ID" value="CAK0867419.1"/>
    <property type="molecule type" value="Genomic_DNA"/>
</dbReference>
<evidence type="ECO:0000313" key="3">
    <source>
        <dbReference type="Proteomes" id="UP001189429"/>
    </source>
</evidence>
<reference evidence="2" key="1">
    <citation type="submission" date="2023-10" db="EMBL/GenBank/DDBJ databases">
        <authorList>
            <person name="Chen Y."/>
            <person name="Shah S."/>
            <person name="Dougan E. K."/>
            <person name="Thang M."/>
            <person name="Chan C."/>
        </authorList>
    </citation>
    <scope>NUCLEOTIDE SEQUENCE [LARGE SCALE GENOMIC DNA]</scope>
</reference>
<accession>A0ABN9V3M4</accession>
<name>A0ABN9V3M4_9DINO</name>
<keyword evidence="3" id="KW-1185">Reference proteome</keyword>
<protein>
    <submittedName>
        <fullName evidence="2">Uncharacterized protein</fullName>
    </submittedName>
</protein>
<feature type="compositionally biased region" description="Acidic residues" evidence="1">
    <location>
        <begin position="63"/>
        <end position="73"/>
    </location>
</feature>